<protein>
    <submittedName>
        <fullName evidence="3">Uncharacterized protein</fullName>
    </submittedName>
</protein>
<dbReference type="InterPro" id="IPR020133">
    <property type="entry name" value="DEPP"/>
</dbReference>
<keyword evidence="2" id="KW-0732">Signal</keyword>
<dbReference type="GO" id="GO:0005739">
    <property type="term" value="C:mitochondrion"/>
    <property type="evidence" value="ECO:0007669"/>
    <property type="project" value="TreeGrafter"/>
</dbReference>
<evidence type="ECO:0000313" key="4">
    <source>
        <dbReference type="Proteomes" id="UP000694424"/>
    </source>
</evidence>
<dbReference type="GO" id="GO:0010506">
    <property type="term" value="P:regulation of autophagy"/>
    <property type="evidence" value="ECO:0007669"/>
    <property type="project" value="TreeGrafter"/>
</dbReference>
<keyword evidence="4" id="KW-1185">Reference proteome</keyword>
<feature type="region of interest" description="Disordered" evidence="1">
    <location>
        <begin position="60"/>
        <end position="79"/>
    </location>
</feature>
<dbReference type="PANTHER" id="PTHR15426:SF6">
    <property type="entry name" value="PROTEIN DEPP1"/>
    <property type="match status" value="1"/>
</dbReference>
<evidence type="ECO:0000256" key="2">
    <source>
        <dbReference type="SAM" id="SignalP"/>
    </source>
</evidence>
<feature type="signal peptide" evidence="2">
    <location>
        <begin position="1"/>
        <end position="17"/>
    </location>
</feature>
<dbReference type="Proteomes" id="UP000694424">
    <property type="component" value="Unplaced"/>
</dbReference>
<dbReference type="AlphaFoldDB" id="A0A8B9PHJ4"/>
<reference evidence="3" key="2">
    <citation type="submission" date="2025-09" db="UniProtKB">
        <authorList>
            <consortium name="Ensembl"/>
        </authorList>
    </citation>
    <scope>IDENTIFICATION</scope>
</reference>
<name>A0A8B9PHJ4_APTOW</name>
<organism evidence="3 4">
    <name type="scientific">Apteryx owenii</name>
    <name type="common">Little spotted kiwi</name>
    <dbReference type="NCBI Taxonomy" id="8824"/>
    <lineage>
        <taxon>Eukaryota</taxon>
        <taxon>Metazoa</taxon>
        <taxon>Chordata</taxon>
        <taxon>Craniata</taxon>
        <taxon>Vertebrata</taxon>
        <taxon>Euteleostomi</taxon>
        <taxon>Archelosauria</taxon>
        <taxon>Archosauria</taxon>
        <taxon>Dinosauria</taxon>
        <taxon>Saurischia</taxon>
        <taxon>Theropoda</taxon>
        <taxon>Coelurosauria</taxon>
        <taxon>Aves</taxon>
        <taxon>Palaeognathae</taxon>
        <taxon>Apterygiformes</taxon>
        <taxon>Apterygidae</taxon>
        <taxon>Apteryx</taxon>
    </lineage>
</organism>
<accession>A0A8B9PHJ4</accession>
<feature type="compositionally biased region" description="Low complexity" evidence="1">
    <location>
        <begin position="119"/>
        <end position="130"/>
    </location>
</feature>
<dbReference type="Pfam" id="PF15343">
    <property type="entry name" value="DEPP"/>
    <property type="match status" value="1"/>
</dbReference>
<feature type="chain" id="PRO_5034727327" evidence="2">
    <location>
        <begin position="18"/>
        <end position="190"/>
    </location>
</feature>
<evidence type="ECO:0000256" key="1">
    <source>
        <dbReference type="SAM" id="MobiDB-lite"/>
    </source>
</evidence>
<proteinExistence type="predicted"/>
<feature type="compositionally biased region" description="Polar residues" evidence="1">
    <location>
        <begin position="66"/>
        <end position="79"/>
    </location>
</feature>
<evidence type="ECO:0000313" key="3">
    <source>
        <dbReference type="Ensembl" id="ENSAOWP00000011034.1"/>
    </source>
</evidence>
<dbReference type="Ensembl" id="ENSAOWT00000012557.1">
    <property type="protein sequence ID" value="ENSAOWP00000011034.1"/>
    <property type="gene ID" value="ENSAOWG00000007606.1"/>
</dbReference>
<feature type="region of interest" description="Disordered" evidence="1">
    <location>
        <begin position="115"/>
        <end position="156"/>
    </location>
</feature>
<sequence length="190" mass="20128">MRSGLLLIGSCLTPGVPLPGTTNPGKAEEPLDAYVRSISQLAQPCSVGSEPLRPCRALQARARGTPSWSSDKGQPSATSLQDITAQFNGQQSSLGLPSAADPLAWLYGLLDPKQQMRTPASSPSQPAPESDLQAAPRPFSTAPKLGAPSVPGQRSCRWQRSHRRAALPGSVSKGWPGRHQNSCLPVIYEL</sequence>
<dbReference type="PANTHER" id="PTHR15426">
    <property type="entry name" value="PROTEIN DEPP1"/>
    <property type="match status" value="1"/>
</dbReference>
<reference evidence="3" key="1">
    <citation type="submission" date="2025-08" db="UniProtKB">
        <authorList>
            <consortium name="Ensembl"/>
        </authorList>
    </citation>
    <scope>IDENTIFICATION</scope>
</reference>